<dbReference type="PANTHER" id="PTHR23419:SF8">
    <property type="entry name" value="FI09726P"/>
    <property type="match status" value="1"/>
</dbReference>
<gene>
    <name evidence="2" type="ORF">UU24_C0011G0013</name>
</gene>
<reference evidence="2 3" key="1">
    <citation type="journal article" date="2015" name="Nature">
        <title>rRNA introns, odd ribosomes, and small enigmatic genomes across a large radiation of phyla.</title>
        <authorList>
            <person name="Brown C.T."/>
            <person name="Hug L.A."/>
            <person name="Thomas B.C."/>
            <person name="Sharon I."/>
            <person name="Castelle C.J."/>
            <person name="Singh A."/>
            <person name="Wilkins M.J."/>
            <person name="Williams K.H."/>
            <person name="Banfield J.F."/>
        </authorList>
    </citation>
    <scope>NUCLEOTIDE SEQUENCE [LARGE SCALE GENOMIC DNA]</scope>
</reference>
<dbReference type="InterPro" id="IPR004323">
    <property type="entry name" value="Ion_tolerance_CutA"/>
</dbReference>
<evidence type="ECO:0000313" key="3">
    <source>
        <dbReference type="Proteomes" id="UP000034749"/>
    </source>
</evidence>
<dbReference type="Gene3D" id="3.30.70.120">
    <property type="match status" value="1"/>
</dbReference>
<comment type="similarity">
    <text evidence="1">Belongs to the CutA family.</text>
</comment>
<sequence length="101" mass="11649">MVFIYTTCADMNEAKKLGTLIIDKKFGVCVDYWSVHSMYHFDGKLKEISQVMLLITTLESKLEDVNVLISSHHSYATPLIAGVDVRRMNRAYKEWMTKELS</sequence>
<comment type="caution">
    <text evidence="2">The sequence shown here is derived from an EMBL/GenBank/DDBJ whole genome shotgun (WGS) entry which is preliminary data.</text>
</comment>
<organism evidence="2 3">
    <name type="scientific">Candidatus Nomurabacteria bacterium GW2011_GWA2_40_9</name>
    <dbReference type="NCBI Taxonomy" id="1618734"/>
    <lineage>
        <taxon>Bacteria</taxon>
        <taxon>Candidatus Nomuraibacteriota</taxon>
    </lineage>
</organism>
<dbReference type="Pfam" id="PF03091">
    <property type="entry name" value="CutA1"/>
    <property type="match status" value="1"/>
</dbReference>
<proteinExistence type="inferred from homology"/>
<dbReference type="SUPFAM" id="SSF54913">
    <property type="entry name" value="GlnB-like"/>
    <property type="match status" value="1"/>
</dbReference>
<dbReference type="EMBL" id="LBZW01000011">
    <property type="protein sequence ID" value="KKR79333.1"/>
    <property type="molecule type" value="Genomic_DNA"/>
</dbReference>
<dbReference type="InterPro" id="IPR015867">
    <property type="entry name" value="N-reg_PII/ATP_PRibTrfase_C"/>
</dbReference>
<dbReference type="GO" id="GO:0005507">
    <property type="term" value="F:copper ion binding"/>
    <property type="evidence" value="ECO:0007669"/>
    <property type="project" value="TreeGrafter"/>
</dbReference>
<dbReference type="AlphaFoldDB" id="A0A0G0TQR3"/>
<dbReference type="GO" id="GO:0010038">
    <property type="term" value="P:response to metal ion"/>
    <property type="evidence" value="ECO:0007669"/>
    <property type="project" value="InterPro"/>
</dbReference>
<name>A0A0G0TQR3_9BACT</name>
<dbReference type="Proteomes" id="UP000034749">
    <property type="component" value="Unassembled WGS sequence"/>
</dbReference>
<dbReference type="InterPro" id="IPR011322">
    <property type="entry name" value="N-reg_PII-like_a/b"/>
</dbReference>
<protein>
    <submittedName>
        <fullName evidence="2">CutA1 divalent ion tolerance protein</fullName>
    </submittedName>
</protein>
<evidence type="ECO:0000313" key="2">
    <source>
        <dbReference type="EMBL" id="KKR79333.1"/>
    </source>
</evidence>
<dbReference type="PANTHER" id="PTHR23419">
    <property type="entry name" value="DIVALENT CATION TOLERANCE CUTA-RELATED"/>
    <property type="match status" value="1"/>
</dbReference>
<accession>A0A0G0TQR3</accession>
<evidence type="ECO:0000256" key="1">
    <source>
        <dbReference type="ARBA" id="ARBA00010169"/>
    </source>
</evidence>